<gene>
    <name evidence="6" type="ORF">SAMN05216480_111105</name>
</gene>
<feature type="chain" id="PRO_5011757290" description="N-acetylmuramoyl-L-alanine amidase" evidence="4">
    <location>
        <begin position="23"/>
        <end position="367"/>
    </location>
</feature>
<dbReference type="Proteomes" id="UP000199138">
    <property type="component" value="Unassembled WGS sequence"/>
</dbReference>
<protein>
    <recommendedName>
        <fullName evidence="2">N-acetylmuramoyl-L-alanine amidase</fullName>
        <ecNumber evidence="2">3.5.1.28</ecNumber>
    </recommendedName>
</protein>
<evidence type="ECO:0000256" key="1">
    <source>
        <dbReference type="ARBA" id="ARBA00001561"/>
    </source>
</evidence>
<dbReference type="GO" id="GO:0030288">
    <property type="term" value="C:outer membrane-bounded periplasmic space"/>
    <property type="evidence" value="ECO:0007669"/>
    <property type="project" value="TreeGrafter"/>
</dbReference>
<feature type="domain" description="MurNAc-LAA" evidence="5">
    <location>
        <begin position="91"/>
        <end position="248"/>
    </location>
</feature>
<dbReference type="Pfam" id="PF05036">
    <property type="entry name" value="SPOR"/>
    <property type="match status" value="1"/>
</dbReference>
<evidence type="ECO:0000256" key="4">
    <source>
        <dbReference type="SAM" id="SignalP"/>
    </source>
</evidence>
<dbReference type="InterPro" id="IPR002508">
    <property type="entry name" value="MurNAc-LAA_cat"/>
</dbReference>
<dbReference type="SUPFAM" id="SSF110997">
    <property type="entry name" value="Sporulation related repeat"/>
    <property type="match status" value="1"/>
</dbReference>
<evidence type="ECO:0000256" key="2">
    <source>
        <dbReference type="ARBA" id="ARBA00011901"/>
    </source>
</evidence>
<name>A0A1I7HWV7_9FLAO</name>
<dbReference type="GO" id="GO:0042834">
    <property type="term" value="F:peptidoglycan binding"/>
    <property type="evidence" value="ECO:0007669"/>
    <property type="project" value="InterPro"/>
</dbReference>
<evidence type="ECO:0000313" key="6">
    <source>
        <dbReference type="EMBL" id="SFU65212.1"/>
    </source>
</evidence>
<evidence type="ECO:0000313" key="7">
    <source>
        <dbReference type="Proteomes" id="UP000199138"/>
    </source>
</evidence>
<dbReference type="PANTHER" id="PTHR30404:SF0">
    <property type="entry name" value="N-ACETYLMURAMOYL-L-ALANINE AMIDASE AMIC"/>
    <property type="match status" value="1"/>
</dbReference>
<feature type="signal peptide" evidence="4">
    <location>
        <begin position="1"/>
        <end position="22"/>
    </location>
</feature>
<dbReference type="InterPro" id="IPR036680">
    <property type="entry name" value="SPOR-like_sf"/>
</dbReference>
<evidence type="ECO:0000256" key="3">
    <source>
        <dbReference type="ARBA" id="ARBA00022801"/>
    </source>
</evidence>
<organism evidence="6 7">
    <name type="scientific">Pustulibacterium marinum</name>
    <dbReference type="NCBI Taxonomy" id="1224947"/>
    <lineage>
        <taxon>Bacteria</taxon>
        <taxon>Pseudomonadati</taxon>
        <taxon>Bacteroidota</taxon>
        <taxon>Flavobacteriia</taxon>
        <taxon>Flavobacteriales</taxon>
        <taxon>Flavobacteriaceae</taxon>
        <taxon>Pustulibacterium</taxon>
    </lineage>
</organism>
<dbReference type="CDD" id="cd02696">
    <property type="entry name" value="MurNAc-LAA"/>
    <property type="match status" value="1"/>
</dbReference>
<dbReference type="FunFam" id="3.40.630.40:FF:000005">
    <property type="entry name" value="N-acetylmuramoyl-L-alanine amidase (AmiA)"/>
    <property type="match status" value="1"/>
</dbReference>
<dbReference type="AlphaFoldDB" id="A0A1I7HWV7"/>
<dbReference type="GO" id="GO:0008745">
    <property type="term" value="F:N-acetylmuramoyl-L-alanine amidase activity"/>
    <property type="evidence" value="ECO:0007669"/>
    <property type="project" value="UniProtKB-EC"/>
</dbReference>
<keyword evidence="7" id="KW-1185">Reference proteome</keyword>
<dbReference type="PANTHER" id="PTHR30404">
    <property type="entry name" value="N-ACETYLMURAMOYL-L-ALANINE AMIDASE"/>
    <property type="match status" value="1"/>
</dbReference>
<dbReference type="OrthoDB" id="9806267at2"/>
<sequence length="367" mass="40518">MKPVTRVLVLIISLFSFLNSSANPPVKDKFVVVSDAGHGGKDPGKNAAGYNEKDIALKIVLAVGKELEKDPNIKVVYTRKTDVFIELVERGRIANKANADLFVSVHCNAHSSSASGTETYVLGLHGNKRNFEVAKSENEVIYLEDNYETNYAGFDINSPESTISLTLLQEEYLDQSIQLAKYIQDNFTNELKRKNRGVKQAAFVVLHQTFMPSVLIETGFITNSSERNFLKSTAGQTKIANSIVEAIKDYKNGIEENQGDIFSSPPLPTSPSKDLVQGSKDIIFRVQIAASKNNLELKAQNFSGLSPVFKEKTGSVYKYQYGETSSYDEAQKLLQKAKSKGFKDAYLVAYKNGEKISVSEAAKSILN</sequence>
<keyword evidence="4" id="KW-0732">Signal</keyword>
<keyword evidence="3" id="KW-0378">Hydrolase</keyword>
<dbReference type="RefSeq" id="WP_093025796.1">
    <property type="nucleotide sequence ID" value="NZ_FPBK01000011.1"/>
</dbReference>
<dbReference type="Gene3D" id="3.30.70.1070">
    <property type="entry name" value="Sporulation related repeat"/>
    <property type="match status" value="1"/>
</dbReference>
<dbReference type="InterPro" id="IPR050695">
    <property type="entry name" value="N-acetylmuramoyl_amidase_3"/>
</dbReference>
<dbReference type="Gene3D" id="3.40.630.40">
    <property type="entry name" value="Zn-dependent exopeptidases"/>
    <property type="match status" value="1"/>
</dbReference>
<proteinExistence type="predicted"/>
<dbReference type="Pfam" id="PF01520">
    <property type="entry name" value="Amidase_3"/>
    <property type="match status" value="1"/>
</dbReference>
<dbReference type="SUPFAM" id="SSF53187">
    <property type="entry name" value="Zn-dependent exopeptidases"/>
    <property type="match status" value="1"/>
</dbReference>
<accession>A0A1I7HWV7</accession>
<reference evidence="6 7" key="1">
    <citation type="submission" date="2016-10" db="EMBL/GenBank/DDBJ databases">
        <authorList>
            <person name="de Groot N.N."/>
        </authorList>
    </citation>
    <scope>NUCLEOTIDE SEQUENCE [LARGE SCALE GENOMIC DNA]</scope>
    <source>
        <strain evidence="6 7">CGMCC 1.12333</strain>
    </source>
</reference>
<dbReference type="STRING" id="1224947.SAMN05216480_111105"/>
<evidence type="ECO:0000259" key="5">
    <source>
        <dbReference type="SMART" id="SM00646"/>
    </source>
</evidence>
<dbReference type="EMBL" id="FPBK01000011">
    <property type="protein sequence ID" value="SFU65212.1"/>
    <property type="molecule type" value="Genomic_DNA"/>
</dbReference>
<dbReference type="SMART" id="SM00646">
    <property type="entry name" value="Ami_3"/>
    <property type="match status" value="1"/>
</dbReference>
<dbReference type="InterPro" id="IPR007730">
    <property type="entry name" value="SPOR-like_dom"/>
</dbReference>
<dbReference type="GO" id="GO:0009253">
    <property type="term" value="P:peptidoglycan catabolic process"/>
    <property type="evidence" value="ECO:0007669"/>
    <property type="project" value="InterPro"/>
</dbReference>
<dbReference type="EC" id="3.5.1.28" evidence="2"/>
<comment type="catalytic activity">
    <reaction evidence="1">
        <text>Hydrolyzes the link between N-acetylmuramoyl residues and L-amino acid residues in certain cell-wall glycopeptides.</text>
        <dbReference type="EC" id="3.5.1.28"/>
    </reaction>
</comment>